<evidence type="ECO:0000313" key="2">
    <source>
        <dbReference type="Proteomes" id="UP000706151"/>
    </source>
</evidence>
<gene>
    <name evidence="1" type="ORF">IPK02_19260</name>
</gene>
<proteinExistence type="predicted"/>
<dbReference type="Proteomes" id="UP000706151">
    <property type="component" value="Unassembled WGS sequence"/>
</dbReference>
<name>A0A935W4Z0_9PROT</name>
<evidence type="ECO:0000313" key="1">
    <source>
        <dbReference type="EMBL" id="MBK7955901.1"/>
    </source>
</evidence>
<protein>
    <submittedName>
        <fullName evidence="1">Uncharacterized protein</fullName>
    </submittedName>
</protein>
<accession>A0A935W4Z0</accession>
<comment type="caution">
    <text evidence="1">The sequence shown here is derived from an EMBL/GenBank/DDBJ whole genome shotgun (WGS) entry which is preliminary data.</text>
</comment>
<sequence length="79" mass="9076">MSEEGTGSVVGGKALEGLLKFVEERQHSRREYEGGFEAFEREARRRFNEAEREFLGEELARLDVTLPEVVLMDSSIGRW</sequence>
<dbReference type="AlphaFoldDB" id="A0A935W4Z0"/>
<dbReference type="EMBL" id="JADJOT010000011">
    <property type="protein sequence ID" value="MBK7955901.1"/>
    <property type="molecule type" value="Genomic_DNA"/>
</dbReference>
<organism evidence="1 2">
    <name type="scientific">Candidatus Accumulibacter affinis</name>
    <dbReference type="NCBI Taxonomy" id="2954384"/>
    <lineage>
        <taxon>Bacteria</taxon>
        <taxon>Pseudomonadati</taxon>
        <taxon>Pseudomonadota</taxon>
        <taxon>Betaproteobacteria</taxon>
        <taxon>Candidatus Accumulibacter</taxon>
    </lineage>
</organism>
<reference evidence="1 2" key="1">
    <citation type="submission" date="2020-10" db="EMBL/GenBank/DDBJ databases">
        <title>Connecting structure to function with the recovery of over 1000 high-quality activated sludge metagenome-assembled genomes encoding full-length rRNA genes using long-read sequencing.</title>
        <authorList>
            <person name="Singleton C.M."/>
            <person name="Petriglieri F."/>
            <person name="Kristensen J.M."/>
            <person name="Kirkegaard R.H."/>
            <person name="Michaelsen T.Y."/>
            <person name="Andersen M.H."/>
            <person name="Karst S.M."/>
            <person name="Dueholm M.S."/>
            <person name="Nielsen P.H."/>
            <person name="Albertsen M."/>
        </authorList>
    </citation>
    <scope>NUCLEOTIDE SEQUENCE [LARGE SCALE GENOMIC DNA]</scope>
    <source>
        <strain evidence="1">Fred_18-Q3-R57-64_BAT3C.720</strain>
    </source>
</reference>